<feature type="domain" description="NADAR" evidence="2">
    <location>
        <begin position="21"/>
        <end position="175"/>
    </location>
</feature>
<reference evidence="4" key="1">
    <citation type="submission" date="2017-02" db="UniProtKB">
        <authorList>
            <consortium name="WormBaseParasite"/>
        </authorList>
    </citation>
    <scope>IDENTIFICATION</scope>
</reference>
<keyword evidence="3" id="KW-1185">Reference proteome</keyword>
<evidence type="ECO:0000313" key="4">
    <source>
        <dbReference type="WBParaSite" id="ALUE_0001194601-mRNA-1"/>
    </source>
</evidence>
<dbReference type="CDD" id="cd15457">
    <property type="entry name" value="NADAR"/>
    <property type="match status" value="1"/>
</dbReference>
<dbReference type="InterPro" id="IPR012816">
    <property type="entry name" value="NADAR"/>
</dbReference>
<feature type="compositionally biased region" description="Low complexity" evidence="1">
    <location>
        <begin position="503"/>
        <end position="517"/>
    </location>
</feature>
<organism evidence="3 4">
    <name type="scientific">Ascaris lumbricoides</name>
    <name type="common">Giant roundworm</name>
    <dbReference type="NCBI Taxonomy" id="6252"/>
    <lineage>
        <taxon>Eukaryota</taxon>
        <taxon>Metazoa</taxon>
        <taxon>Ecdysozoa</taxon>
        <taxon>Nematoda</taxon>
        <taxon>Chromadorea</taxon>
        <taxon>Rhabditida</taxon>
        <taxon>Spirurina</taxon>
        <taxon>Ascaridomorpha</taxon>
        <taxon>Ascaridoidea</taxon>
        <taxon>Ascarididae</taxon>
        <taxon>Ascaris</taxon>
    </lineage>
</organism>
<feature type="compositionally biased region" description="Polar residues" evidence="1">
    <location>
        <begin position="281"/>
        <end position="294"/>
    </location>
</feature>
<dbReference type="AlphaFoldDB" id="A0A0M3I503"/>
<proteinExistence type="predicted"/>
<dbReference type="Pfam" id="PF08719">
    <property type="entry name" value="NADAR"/>
    <property type="match status" value="1"/>
</dbReference>
<sequence>MTNLVTTESGEKFTLFFSIRSPFSNFYPCRLVITDEGNDSASTNSQCFNCTEQYYMYHKALSSGDLETANDIMKEREARKIKMLGKNVRNFDQQKWDTICEQVMWRGNIAKYTQNDELRKKLFYTHGSILVECSPNDTIWGIGLDIHEPDALNPTKWRGQNKLGHMLTRIREHLWEQPEYAKEVEETTGILNNFDKFASQYFQPPKPRPSARASFTSAITTPNMSRPTNDQQIQTRQMNWHLGTPTVATVASAKRSRSPDWDRTAFSPPTKVFRTDDNGTGHANGNIPVQSEKTATVECVNRTGGRLRSSSREKVLTKSGAPRSTSRGEKNMRTKRRTRDGSNRSRHERHRWRHHKRSSSSSSSRSESSSRGKRHRRKSSASARSKKYDVPHRRHLSRYHSESDSSSSSEADRHSSSSSSSSRSESSSRGKRHRRKSSASARSKKYDVPHRRHLSRYHSESDSSSSSEADRHRRHHRKKDWTSSDSSGDCTPKKIARKRSRPSNTESEASTSESLGSRNSAKWGRGANVFKSLLQKLRQKPSGLWEKAARDEWWSIAASVNVECKRGENAASVVLT</sequence>
<dbReference type="NCBIfam" id="TIGR02464">
    <property type="entry name" value="ribofla_fusion"/>
    <property type="match status" value="1"/>
</dbReference>
<dbReference type="SUPFAM" id="SSF143990">
    <property type="entry name" value="YbiA-like"/>
    <property type="match status" value="1"/>
</dbReference>
<evidence type="ECO:0000256" key="1">
    <source>
        <dbReference type="SAM" id="MobiDB-lite"/>
    </source>
</evidence>
<accession>A0A0M3I503</accession>
<feature type="region of interest" description="Disordered" evidence="1">
    <location>
        <begin position="204"/>
        <end position="230"/>
    </location>
</feature>
<feature type="compositionally biased region" description="Basic residues" evidence="1">
    <location>
        <begin position="346"/>
        <end position="358"/>
    </location>
</feature>
<feature type="compositionally biased region" description="Polar residues" evidence="1">
    <location>
        <begin position="213"/>
        <end position="230"/>
    </location>
</feature>
<evidence type="ECO:0000259" key="2">
    <source>
        <dbReference type="Pfam" id="PF08719"/>
    </source>
</evidence>
<feature type="compositionally biased region" description="Low complexity" evidence="1">
    <location>
        <begin position="359"/>
        <end position="369"/>
    </location>
</feature>
<feature type="region of interest" description="Disordered" evidence="1">
    <location>
        <begin position="249"/>
        <end position="522"/>
    </location>
</feature>
<protein>
    <submittedName>
        <fullName evidence="4">NADAR domain-containing protein</fullName>
    </submittedName>
</protein>
<dbReference type="Proteomes" id="UP000036681">
    <property type="component" value="Unplaced"/>
</dbReference>
<feature type="compositionally biased region" description="Low complexity" evidence="1">
    <location>
        <begin position="416"/>
        <end position="427"/>
    </location>
</feature>
<dbReference type="InterPro" id="IPR037238">
    <property type="entry name" value="YbiA-like_sf"/>
</dbReference>
<dbReference type="WBParaSite" id="ALUE_0001194601-mRNA-1">
    <property type="protein sequence ID" value="ALUE_0001194601-mRNA-1"/>
    <property type="gene ID" value="ALUE_0001194601"/>
</dbReference>
<name>A0A0M3I503_ASCLU</name>
<dbReference type="Gene3D" id="1.10.357.40">
    <property type="entry name" value="YbiA-like"/>
    <property type="match status" value="1"/>
</dbReference>
<evidence type="ECO:0000313" key="3">
    <source>
        <dbReference type="Proteomes" id="UP000036681"/>
    </source>
</evidence>